<name>A0A0C3AAP0_9AGAM</name>
<sequence>MYPNTNFRSAQSSQNKTDPDWDLLRPLDTLLPPGLMVQGQRPPTALFPPPTPPEQLIACGEFTPSRVSYNSSNPHKAAEVRSCQLSVRLKTDFHDYEVPDKSQNPQATRPSTLNMANPPKASPAIMLSVDIANPGSVSPAMASLATPNLATVTPAMVNLATLNPATVTLAMVNPATVALTIVNLAAPNPAVATPAIVDLPVPPNPATVTRAMVNLATPNLATIMVNLATSNMATPVPPPVVNTRK</sequence>
<reference evidence="2 3" key="1">
    <citation type="submission" date="2014-04" db="EMBL/GenBank/DDBJ databases">
        <authorList>
            <consortium name="DOE Joint Genome Institute"/>
            <person name="Kuo A."/>
            <person name="Kohler A."/>
            <person name="Nagy L.G."/>
            <person name="Floudas D."/>
            <person name="Copeland A."/>
            <person name="Barry K.W."/>
            <person name="Cichocki N."/>
            <person name="Veneault-Fourrey C."/>
            <person name="LaButti K."/>
            <person name="Lindquist E.A."/>
            <person name="Lipzen A."/>
            <person name="Lundell T."/>
            <person name="Morin E."/>
            <person name="Murat C."/>
            <person name="Sun H."/>
            <person name="Tunlid A."/>
            <person name="Henrissat B."/>
            <person name="Grigoriev I.V."/>
            <person name="Hibbett D.S."/>
            <person name="Martin F."/>
            <person name="Nordberg H.P."/>
            <person name="Cantor M.N."/>
            <person name="Hua S.X."/>
        </authorList>
    </citation>
    <scope>NUCLEOTIDE SEQUENCE [LARGE SCALE GENOMIC DNA]</scope>
    <source>
        <strain evidence="2 3">Foug A</strain>
    </source>
</reference>
<evidence type="ECO:0000313" key="3">
    <source>
        <dbReference type="Proteomes" id="UP000053989"/>
    </source>
</evidence>
<keyword evidence="3" id="KW-1185">Reference proteome</keyword>
<dbReference type="AlphaFoldDB" id="A0A0C3AAP0"/>
<feature type="compositionally biased region" description="Polar residues" evidence="1">
    <location>
        <begin position="101"/>
        <end position="115"/>
    </location>
</feature>
<feature type="compositionally biased region" description="Polar residues" evidence="1">
    <location>
        <begin position="1"/>
        <end position="16"/>
    </location>
</feature>
<reference evidence="3" key="2">
    <citation type="submission" date="2015-01" db="EMBL/GenBank/DDBJ databases">
        <title>Evolutionary Origins and Diversification of the Mycorrhizal Mutualists.</title>
        <authorList>
            <consortium name="DOE Joint Genome Institute"/>
            <consortium name="Mycorrhizal Genomics Consortium"/>
            <person name="Kohler A."/>
            <person name="Kuo A."/>
            <person name="Nagy L.G."/>
            <person name="Floudas D."/>
            <person name="Copeland A."/>
            <person name="Barry K.W."/>
            <person name="Cichocki N."/>
            <person name="Veneault-Fourrey C."/>
            <person name="LaButti K."/>
            <person name="Lindquist E.A."/>
            <person name="Lipzen A."/>
            <person name="Lundell T."/>
            <person name="Morin E."/>
            <person name="Murat C."/>
            <person name="Riley R."/>
            <person name="Ohm R."/>
            <person name="Sun H."/>
            <person name="Tunlid A."/>
            <person name="Henrissat B."/>
            <person name="Grigoriev I.V."/>
            <person name="Hibbett D.S."/>
            <person name="Martin F."/>
        </authorList>
    </citation>
    <scope>NUCLEOTIDE SEQUENCE [LARGE SCALE GENOMIC DNA]</scope>
    <source>
        <strain evidence="3">Foug A</strain>
    </source>
</reference>
<evidence type="ECO:0000256" key="1">
    <source>
        <dbReference type="SAM" id="MobiDB-lite"/>
    </source>
</evidence>
<gene>
    <name evidence="2" type="ORF">SCLCIDRAFT_6327</name>
</gene>
<protein>
    <submittedName>
        <fullName evidence="2">Uncharacterized protein</fullName>
    </submittedName>
</protein>
<evidence type="ECO:0000313" key="2">
    <source>
        <dbReference type="EMBL" id="KIM70848.1"/>
    </source>
</evidence>
<dbReference type="Proteomes" id="UP000053989">
    <property type="component" value="Unassembled WGS sequence"/>
</dbReference>
<accession>A0A0C3AAP0</accession>
<dbReference type="HOGENOM" id="CLU_1134135_0_0_1"/>
<feature type="region of interest" description="Disordered" evidence="1">
    <location>
        <begin position="1"/>
        <end position="22"/>
    </location>
</feature>
<feature type="region of interest" description="Disordered" evidence="1">
    <location>
        <begin position="97"/>
        <end position="116"/>
    </location>
</feature>
<organism evidence="2 3">
    <name type="scientific">Scleroderma citrinum Foug A</name>
    <dbReference type="NCBI Taxonomy" id="1036808"/>
    <lineage>
        <taxon>Eukaryota</taxon>
        <taxon>Fungi</taxon>
        <taxon>Dikarya</taxon>
        <taxon>Basidiomycota</taxon>
        <taxon>Agaricomycotina</taxon>
        <taxon>Agaricomycetes</taxon>
        <taxon>Agaricomycetidae</taxon>
        <taxon>Boletales</taxon>
        <taxon>Sclerodermatineae</taxon>
        <taxon>Sclerodermataceae</taxon>
        <taxon>Scleroderma</taxon>
    </lineage>
</organism>
<proteinExistence type="predicted"/>
<dbReference type="EMBL" id="KN822004">
    <property type="protein sequence ID" value="KIM70848.1"/>
    <property type="molecule type" value="Genomic_DNA"/>
</dbReference>
<dbReference type="InParanoid" id="A0A0C3AAP0"/>